<protein>
    <submittedName>
        <fullName evidence="3">Uncharacterized protein</fullName>
    </submittedName>
</protein>
<evidence type="ECO:0000313" key="4">
    <source>
        <dbReference type="Proteomes" id="UP001165090"/>
    </source>
</evidence>
<keyword evidence="2" id="KW-0472">Membrane</keyword>
<gene>
    <name evidence="3" type="ORF">VaNZ11_009460</name>
</gene>
<accession>A0ABQ5S870</accession>
<feature type="non-terminal residue" evidence="3">
    <location>
        <position position="1"/>
    </location>
</feature>
<proteinExistence type="predicted"/>
<keyword evidence="2" id="KW-0812">Transmembrane</keyword>
<organism evidence="3 4">
    <name type="scientific">Volvox africanus</name>
    <dbReference type="NCBI Taxonomy" id="51714"/>
    <lineage>
        <taxon>Eukaryota</taxon>
        <taxon>Viridiplantae</taxon>
        <taxon>Chlorophyta</taxon>
        <taxon>core chlorophytes</taxon>
        <taxon>Chlorophyceae</taxon>
        <taxon>CS clade</taxon>
        <taxon>Chlamydomonadales</taxon>
        <taxon>Volvocaceae</taxon>
        <taxon>Volvox</taxon>
    </lineage>
</organism>
<name>A0ABQ5S870_9CHLO</name>
<sequence>VSINNCPCKSSWSYAGQSYSGCGAILTTSDRLWCAVESSSCPSCSRNYYSWQTCYQQCDWAATPQRCGVSLQPGTRLLPPLQPNPPRPPSPPPAPPPPPPRAVPAACKVSSSGCPCRSTWYQDGKGPASYCASLNGSRSLWCQVTPACTDYATNPYQQCASSLTASQCRSSNGYNYVPVEGNLTFYCSCYNLEPGSSIYIRLNGDLESELARIFNVTLRSVVITSLKRDWTTTYTTAKYVANLLAAGESDPKVAYAIDANSRLKDLISKNFTYKWGSVVTKFPGDSSPSSGQTSTGLTITSIIYICLGPVGFLLVLALIVLKIRGARQVATPTSGNRSLRANQVAPNS</sequence>
<feature type="region of interest" description="Disordered" evidence="1">
    <location>
        <begin position="78"/>
        <end position="103"/>
    </location>
</feature>
<dbReference type="EMBL" id="BSDZ01000026">
    <property type="protein sequence ID" value="GLI65831.1"/>
    <property type="molecule type" value="Genomic_DNA"/>
</dbReference>
<keyword evidence="2" id="KW-1133">Transmembrane helix</keyword>
<comment type="caution">
    <text evidence="3">The sequence shown here is derived from an EMBL/GenBank/DDBJ whole genome shotgun (WGS) entry which is preliminary data.</text>
</comment>
<feature type="compositionally biased region" description="Pro residues" evidence="1">
    <location>
        <begin position="80"/>
        <end position="102"/>
    </location>
</feature>
<feature type="transmembrane region" description="Helical" evidence="2">
    <location>
        <begin position="302"/>
        <end position="321"/>
    </location>
</feature>
<keyword evidence="4" id="KW-1185">Reference proteome</keyword>
<evidence type="ECO:0000313" key="3">
    <source>
        <dbReference type="EMBL" id="GLI65831.1"/>
    </source>
</evidence>
<evidence type="ECO:0000256" key="2">
    <source>
        <dbReference type="SAM" id="Phobius"/>
    </source>
</evidence>
<dbReference type="Proteomes" id="UP001165090">
    <property type="component" value="Unassembled WGS sequence"/>
</dbReference>
<evidence type="ECO:0000256" key="1">
    <source>
        <dbReference type="SAM" id="MobiDB-lite"/>
    </source>
</evidence>
<reference evidence="3 4" key="1">
    <citation type="journal article" date="2023" name="IScience">
        <title>Expanded male sex-determining region conserved during the evolution of homothallism in the green alga Volvox.</title>
        <authorList>
            <person name="Yamamoto K."/>
            <person name="Matsuzaki R."/>
            <person name="Mahakham W."/>
            <person name="Heman W."/>
            <person name="Sekimoto H."/>
            <person name="Kawachi M."/>
            <person name="Minakuchi Y."/>
            <person name="Toyoda A."/>
            <person name="Nozaki H."/>
        </authorList>
    </citation>
    <scope>NUCLEOTIDE SEQUENCE [LARGE SCALE GENOMIC DNA]</scope>
    <source>
        <strain evidence="3 4">NIES-4468</strain>
    </source>
</reference>